<name>A0A9P7DWQ8_9AGAM</name>
<comment type="caution">
    <text evidence="1">The sequence shown here is derived from an EMBL/GenBank/DDBJ whole genome shotgun (WGS) entry which is preliminary data.</text>
</comment>
<dbReference type="OrthoDB" id="19174at2759"/>
<reference evidence="1" key="1">
    <citation type="journal article" date="2020" name="New Phytol.">
        <title>Comparative genomics reveals dynamic genome evolution in host specialist ectomycorrhizal fungi.</title>
        <authorList>
            <person name="Lofgren L.A."/>
            <person name="Nguyen N.H."/>
            <person name="Vilgalys R."/>
            <person name="Ruytinx J."/>
            <person name="Liao H.L."/>
            <person name="Branco S."/>
            <person name="Kuo A."/>
            <person name="LaButti K."/>
            <person name="Lipzen A."/>
            <person name="Andreopoulos W."/>
            <person name="Pangilinan J."/>
            <person name="Riley R."/>
            <person name="Hundley H."/>
            <person name="Na H."/>
            <person name="Barry K."/>
            <person name="Grigoriev I.V."/>
            <person name="Stajich J.E."/>
            <person name="Kennedy P.G."/>
        </authorList>
    </citation>
    <scope>NUCLEOTIDE SEQUENCE</scope>
    <source>
        <strain evidence="1">S12</strain>
    </source>
</reference>
<proteinExistence type="predicted"/>
<accession>A0A9P7DWQ8</accession>
<evidence type="ECO:0000313" key="2">
    <source>
        <dbReference type="Proteomes" id="UP000719766"/>
    </source>
</evidence>
<protein>
    <submittedName>
        <fullName evidence="1">Uncharacterized protein</fullName>
    </submittedName>
</protein>
<sequence>MPVPARVQPGKNIWVAAGDGDLVRVRVCNLSSLTVRAKLISFLQGLVEQQCRCHLIVHMVRSDPVPPSHITQCS</sequence>
<keyword evidence="2" id="KW-1185">Reference proteome</keyword>
<dbReference type="Proteomes" id="UP000719766">
    <property type="component" value="Unassembled WGS sequence"/>
</dbReference>
<dbReference type="AlphaFoldDB" id="A0A9P7DWQ8"/>
<dbReference type="GeneID" id="64604513"/>
<organism evidence="1 2">
    <name type="scientific">Suillus plorans</name>
    <dbReference type="NCBI Taxonomy" id="116603"/>
    <lineage>
        <taxon>Eukaryota</taxon>
        <taxon>Fungi</taxon>
        <taxon>Dikarya</taxon>
        <taxon>Basidiomycota</taxon>
        <taxon>Agaricomycotina</taxon>
        <taxon>Agaricomycetes</taxon>
        <taxon>Agaricomycetidae</taxon>
        <taxon>Boletales</taxon>
        <taxon>Suillineae</taxon>
        <taxon>Suillaceae</taxon>
        <taxon>Suillus</taxon>
    </lineage>
</organism>
<dbReference type="EMBL" id="JABBWE010000003">
    <property type="protein sequence ID" value="KAG1804866.1"/>
    <property type="molecule type" value="Genomic_DNA"/>
</dbReference>
<evidence type="ECO:0000313" key="1">
    <source>
        <dbReference type="EMBL" id="KAG1804866.1"/>
    </source>
</evidence>
<dbReference type="RefSeq" id="XP_041166481.1">
    <property type="nucleotide sequence ID" value="XM_041310749.1"/>
</dbReference>
<gene>
    <name evidence="1" type="ORF">HD556DRAFT_486589</name>
</gene>